<keyword evidence="1" id="KW-0472">Membrane</keyword>
<dbReference type="OrthoDB" id="6455512at2"/>
<evidence type="ECO:0000313" key="3">
    <source>
        <dbReference type="Proteomes" id="UP000824410"/>
    </source>
</evidence>
<keyword evidence="1" id="KW-0812">Transmembrane</keyword>
<feature type="transmembrane region" description="Helical" evidence="1">
    <location>
        <begin position="18"/>
        <end position="36"/>
    </location>
</feature>
<name>A0A1J0E1G8_PRORE</name>
<gene>
    <name evidence="2" type="ORF">EX242_21290</name>
</gene>
<dbReference type="KEGG" id="prg:RB151_000760"/>
<protein>
    <recommendedName>
        <fullName evidence="4">Pilus assembly protein PilO</fullName>
    </recommendedName>
</protein>
<dbReference type="EMBL" id="SHDO01000035">
    <property type="protein sequence ID" value="MBX6982777.1"/>
    <property type="molecule type" value="Genomic_DNA"/>
</dbReference>
<reference evidence="2" key="1">
    <citation type="submission" date="2019-02" db="EMBL/GenBank/DDBJ databases">
        <title>Genomic characterization of isolates from hospital effluents in KZN, South Africa.</title>
        <authorList>
            <person name="Ntshobeni N."/>
            <person name="Allam M."/>
            <person name="Ismail A."/>
            <person name="Amoako D."/>
            <person name="Essack S."/>
            <person name="Chenia H."/>
        </authorList>
    </citation>
    <scope>NUCLEOTIDE SEQUENCE</scope>
    <source>
        <strain evidence="2">AFE97_S1</strain>
    </source>
</reference>
<evidence type="ECO:0008006" key="4">
    <source>
        <dbReference type="Google" id="ProtNLM"/>
    </source>
</evidence>
<sequence>MSESLHAFWYRPFWQQTIPIWLFISLFLFAGYFLYWKENEILRLELESENNSLIEKITKETRQLQHFPPLHLLEQQADVLKQIVDAKGEPLELLSQLNTLLNHSTVILNQLQPTSSHGYFLEVQGDFISVYRFIEQLLTLPNTQRYRYSDIKLTSKQGAILASVTFSSINHTFAIKDDNSNE</sequence>
<accession>A0A1J0E1G8</accession>
<comment type="caution">
    <text evidence="2">The sequence shown here is derived from an EMBL/GenBank/DDBJ whole genome shotgun (WGS) entry which is preliminary data.</text>
</comment>
<proteinExistence type="predicted"/>
<dbReference type="AlphaFoldDB" id="A0A1J0E1G8"/>
<dbReference type="Proteomes" id="UP000824410">
    <property type="component" value="Unassembled WGS sequence"/>
</dbReference>
<evidence type="ECO:0000256" key="1">
    <source>
        <dbReference type="SAM" id="Phobius"/>
    </source>
</evidence>
<keyword evidence="1" id="KW-1133">Transmembrane helix</keyword>
<evidence type="ECO:0000313" key="2">
    <source>
        <dbReference type="EMBL" id="MBX6982777.1"/>
    </source>
</evidence>
<dbReference type="RefSeq" id="WP_042848630.1">
    <property type="nucleotide sequence ID" value="NZ_CP017671.1"/>
</dbReference>
<organism evidence="2 3">
    <name type="scientific">Providencia rettgeri</name>
    <dbReference type="NCBI Taxonomy" id="587"/>
    <lineage>
        <taxon>Bacteria</taxon>
        <taxon>Pseudomonadati</taxon>
        <taxon>Pseudomonadota</taxon>
        <taxon>Gammaproteobacteria</taxon>
        <taxon>Enterobacterales</taxon>
        <taxon>Morganellaceae</taxon>
        <taxon>Providencia</taxon>
    </lineage>
</organism>